<dbReference type="Proteomes" id="UP000231553">
    <property type="component" value="Unassembled WGS sequence"/>
</dbReference>
<dbReference type="PANTHER" id="PTHR33164">
    <property type="entry name" value="TRANSCRIPTIONAL REGULATOR, MARR FAMILY"/>
    <property type="match status" value="1"/>
</dbReference>
<dbReference type="AlphaFoldDB" id="A0A2M8IZS0"/>
<organism evidence="2 3">
    <name type="scientific">Pseudooceanicola lipolyticus</name>
    <dbReference type="NCBI Taxonomy" id="2029104"/>
    <lineage>
        <taxon>Bacteria</taxon>
        <taxon>Pseudomonadati</taxon>
        <taxon>Pseudomonadota</taxon>
        <taxon>Alphaproteobacteria</taxon>
        <taxon>Rhodobacterales</taxon>
        <taxon>Paracoccaceae</taxon>
        <taxon>Pseudooceanicola</taxon>
    </lineage>
</organism>
<dbReference type="InterPro" id="IPR039422">
    <property type="entry name" value="MarR/SlyA-like"/>
</dbReference>
<dbReference type="EMBL" id="PGTB01000061">
    <property type="protein sequence ID" value="PJE36017.1"/>
    <property type="molecule type" value="Genomic_DNA"/>
</dbReference>
<dbReference type="PROSITE" id="PS50995">
    <property type="entry name" value="HTH_MARR_2"/>
    <property type="match status" value="1"/>
</dbReference>
<dbReference type="GO" id="GO:0003700">
    <property type="term" value="F:DNA-binding transcription factor activity"/>
    <property type="evidence" value="ECO:0007669"/>
    <property type="project" value="InterPro"/>
</dbReference>
<accession>A0A2M8IZS0</accession>
<feature type="domain" description="HTH marR-type" evidence="1">
    <location>
        <begin position="1"/>
        <end position="153"/>
    </location>
</feature>
<gene>
    <name evidence="2" type="ORF">CVM52_14270</name>
</gene>
<keyword evidence="3" id="KW-1185">Reference proteome</keyword>
<dbReference type="InterPro" id="IPR000835">
    <property type="entry name" value="HTH_MarR-typ"/>
</dbReference>
<dbReference type="SMART" id="SM00347">
    <property type="entry name" value="HTH_MARR"/>
    <property type="match status" value="1"/>
</dbReference>
<dbReference type="InterPro" id="IPR036390">
    <property type="entry name" value="WH_DNA-bd_sf"/>
</dbReference>
<dbReference type="GO" id="GO:0006950">
    <property type="term" value="P:response to stress"/>
    <property type="evidence" value="ECO:0007669"/>
    <property type="project" value="TreeGrafter"/>
</dbReference>
<protein>
    <submittedName>
        <fullName evidence="2">MarR family transcriptional regulator</fullName>
    </submittedName>
</protein>
<dbReference type="SUPFAM" id="SSF46785">
    <property type="entry name" value="Winged helix' DNA-binding domain"/>
    <property type="match status" value="1"/>
</dbReference>
<reference evidence="2 3" key="1">
    <citation type="journal article" date="2018" name="Int. J. Syst. Evol. Microbiol.">
        <title>Pseudooceanicola lipolyticus sp. nov., a marine alphaproteobacterium, reclassification of Oceanicola flagellatus as Pseudooceanicola flagellatus comb. nov. and emended description of the genus Pseudooceanicola.</title>
        <authorList>
            <person name="Huang M.-M."/>
            <person name="Guo L.-L."/>
            <person name="Wu Y.-H."/>
            <person name="Lai Q.-L."/>
            <person name="Shao Z.-Z."/>
            <person name="Wang C.-S."/>
            <person name="Wu M."/>
            <person name="Xu X.-W."/>
        </authorList>
    </citation>
    <scope>NUCLEOTIDE SEQUENCE [LARGE SCALE GENOMIC DNA]</scope>
    <source>
        <strain evidence="2 3">157</strain>
    </source>
</reference>
<evidence type="ECO:0000313" key="3">
    <source>
        <dbReference type="Proteomes" id="UP000231553"/>
    </source>
</evidence>
<name>A0A2M8IZS0_9RHOB</name>
<dbReference type="PANTHER" id="PTHR33164:SF57">
    <property type="entry name" value="MARR-FAMILY TRANSCRIPTIONAL REGULATOR"/>
    <property type="match status" value="1"/>
</dbReference>
<evidence type="ECO:0000259" key="1">
    <source>
        <dbReference type="PROSITE" id="PS50995"/>
    </source>
</evidence>
<sequence>MTTAALEIDAVIQNWRRRFFRRDLGLSALKALGLDSELDLTQLDLLFAIRGPVNEYGEDASKEETMVSTVAERLRIDPSRASRLVSDMIARGFAQRAVSQCDARRTIVELTEKGDAVVDAARKFKFLVMGQFLSGWSETEIATFLPLMERFSAWTDEAPEIGAEHFPQEVADIARTLAKKYQD</sequence>
<evidence type="ECO:0000313" key="2">
    <source>
        <dbReference type="EMBL" id="PJE36017.1"/>
    </source>
</evidence>
<dbReference type="OrthoDB" id="7774677at2"/>
<proteinExistence type="predicted"/>
<comment type="caution">
    <text evidence="2">The sequence shown here is derived from an EMBL/GenBank/DDBJ whole genome shotgun (WGS) entry which is preliminary data.</text>
</comment>
<dbReference type="Gene3D" id="1.10.10.10">
    <property type="entry name" value="Winged helix-like DNA-binding domain superfamily/Winged helix DNA-binding domain"/>
    <property type="match status" value="1"/>
</dbReference>
<dbReference type="InterPro" id="IPR036388">
    <property type="entry name" value="WH-like_DNA-bd_sf"/>
</dbReference>